<evidence type="ECO:0000313" key="5">
    <source>
        <dbReference type="Proteomes" id="UP001597440"/>
    </source>
</evidence>
<dbReference type="EMBL" id="JBHULD010000014">
    <property type="protein sequence ID" value="MFD2555081.1"/>
    <property type="molecule type" value="Genomic_DNA"/>
</dbReference>
<organism evidence="4 5">
    <name type="scientific">Sphingobacterium tabacisoli</name>
    <dbReference type="NCBI Taxonomy" id="2044855"/>
    <lineage>
        <taxon>Bacteria</taxon>
        <taxon>Pseudomonadati</taxon>
        <taxon>Bacteroidota</taxon>
        <taxon>Sphingobacteriia</taxon>
        <taxon>Sphingobacteriales</taxon>
        <taxon>Sphingobacteriaceae</taxon>
        <taxon>Sphingobacterium</taxon>
    </lineage>
</organism>
<feature type="domain" description="Protein FecR C-terminal" evidence="3">
    <location>
        <begin position="315"/>
        <end position="380"/>
    </location>
</feature>
<keyword evidence="1" id="KW-1133">Transmembrane helix</keyword>
<dbReference type="Gene3D" id="2.60.120.1440">
    <property type="match status" value="1"/>
</dbReference>
<evidence type="ECO:0000313" key="4">
    <source>
        <dbReference type="EMBL" id="MFD2555081.1"/>
    </source>
</evidence>
<sequence length="384" mass="42882">MEDRKQRRALFERYLDGNYSQADVDELLTYFGAVETELELRTLIDNALQEDVDFSPLDHQIKQVDEAAFERLQAHIAPVKVRYWPVVRVAASILIVLGLGWAIYQYTYSPAQEELVPVIAIDKDIAPGTDRATLFLDDGQSFVLDRHGEGIVNSEGEVRYQDGQLLVSTAVPRQVTLRTPIGGQYQATLPDGTKVWLNAASEIRYPSTFDSKYRHVSIKGEVYLEVAKDAARPFTVETEGQRVAVLGTHFNINAYGDNGAIWTTLSEGHVRVTQAATGQEIVLSPGQQVQNHAGAGMKVREVDLEQVLAWKEGMYILRNQEIGLFGKQIERWYDVEVDMGAYADRKVSAIVPRSAKLSAVLEAITLESGIQFKREGRRVTAIGK</sequence>
<dbReference type="InterPro" id="IPR012373">
    <property type="entry name" value="Ferrdict_sens_TM"/>
</dbReference>
<dbReference type="Gene3D" id="3.55.50.30">
    <property type="match status" value="1"/>
</dbReference>
<evidence type="ECO:0000259" key="3">
    <source>
        <dbReference type="Pfam" id="PF16344"/>
    </source>
</evidence>
<reference evidence="5" key="1">
    <citation type="journal article" date="2019" name="Int. J. Syst. Evol. Microbiol.">
        <title>The Global Catalogue of Microorganisms (GCM) 10K type strain sequencing project: providing services to taxonomists for standard genome sequencing and annotation.</title>
        <authorList>
            <consortium name="The Broad Institute Genomics Platform"/>
            <consortium name="The Broad Institute Genome Sequencing Center for Infectious Disease"/>
            <person name="Wu L."/>
            <person name="Ma J."/>
        </authorList>
    </citation>
    <scope>NUCLEOTIDE SEQUENCE [LARGE SCALE GENOMIC DNA]</scope>
    <source>
        <strain evidence="5">KCTC 52298</strain>
    </source>
</reference>
<dbReference type="Pfam" id="PF04773">
    <property type="entry name" value="FecR"/>
    <property type="match status" value="1"/>
</dbReference>
<gene>
    <name evidence="4" type="ORF">ACFSQW_11810</name>
</gene>
<dbReference type="Pfam" id="PF16344">
    <property type="entry name" value="FecR_C"/>
    <property type="match status" value="1"/>
</dbReference>
<dbReference type="InterPro" id="IPR032508">
    <property type="entry name" value="FecR_C"/>
</dbReference>
<comment type="caution">
    <text evidence="4">The sequence shown here is derived from an EMBL/GenBank/DDBJ whole genome shotgun (WGS) entry which is preliminary data.</text>
</comment>
<feature type="transmembrane region" description="Helical" evidence="1">
    <location>
        <begin position="86"/>
        <end position="104"/>
    </location>
</feature>
<keyword evidence="1" id="KW-0812">Transmembrane</keyword>
<proteinExistence type="predicted"/>
<name>A0ABW5L5H0_9SPHI</name>
<dbReference type="RefSeq" id="WP_210353447.1">
    <property type="nucleotide sequence ID" value="NZ_JAEQMU010000001.1"/>
</dbReference>
<feature type="domain" description="FecR protein" evidence="2">
    <location>
        <begin position="176"/>
        <end position="271"/>
    </location>
</feature>
<protein>
    <submittedName>
        <fullName evidence="4">FecR family protein</fullName>
    </submittedName>
</protein>
<dbReference type="PIRSF" id="PIRSF018266">
    <property type="entry name" value="FecR"/>
    <property type="match status" value="1"/>
</dbReference>
<dbReference type="Proteomes" id="UP001597440">
    <property type="component" value="Unassembled WGS sequence"/>
</dbReference>
<keyword evidence="1" id="KW-0472">Membrane</keyword>
<accession>A0ABW5L5H0</accession>
<keyword evidence="5" id="KW-1185">Reference proteome</keyword>
<evidence type="ECO:0000259" key="2">
    <source>
        <dbReference type="Pfam" id="PF04773"/>
    </source>
</evidence>
<dbReference type="PANTHER" id="PTHR30273:SF2">
    <property type="entry name" value="PROTEIN FECR"/>
    <property type="match status" value="1"/>
</dbReference>
<dbReference type="InterPro" id="IPR006860">
    <property type="entry name" value="FecR"/>
</dbReference>
<evidence type="ECO:0000256" key="1">
    <source>
        <dbReference type="SAM" id="Phobius"/>
    </source>
</evidence>
<dbReference type="PANTHER" id="PTHR30273">
    <property type="entry name" value="PERIPLASMIC SIGNAL SENSOR AND SIGMA FACTOR ACTIVATOR FECR-RELATED"/>
    <property type="match status" value="1"/>
</dbReference>